<dbReference type="InterPro" id="IPR050554">
    <property type="entry name" value="Met_Synthase/Corrinoid"/>
</dbReference>
<dbReference type="PANTHER" id="PTHR45833">
    <property type="entry name" value="METHIONINE SYNTHASE"/>
    <property type="match status" value="1"/>
</dbReference>
<keyword evidence="2" id="KW-0170">Cobalt</keyword>
<feature type="domain" description="AdoMet activation" evidence="3">
    <location>
        <begin position="1"/>
        <end position="252"/>
    </location>
</feature>
<dbReference type="PROSITE" id="PS50974">
    <property type="entry name" value="ADOMET_ACTIVATION"/>
    <property type="match status" value="1"/>
</dbReference>
<dbReference type="GO" id="GO:0046872">
    <property type="term" value="F:metal ion binding"/>
    <property type="evidence" value="ECO:0007669"/>
    <property type="project" value="UniProtKB-KW"/>
</dbReference>
<name>X0X0U8_9ZZZZ</name>
<dbReference type="InterPro" id="IPR004223">
    <property type="entry name" value="VitB12-dep_Met_synth_activ_dom"/>
</dbReference>
<sequence>PLIPHLLTAEELDLDIIFSYINPTMLYSKHLGLKGRLEEKLAASDPKAVELRNTVREIQDRVISQQLLRPRGVYRFFRAVGEGDDLVLLDPAGRREEARFTFGRQQVPPYRCISDFVRPRESGQLDSIALFLVTAGHGVSEKAGEWKDEGRYLWSHVLQALALETAEALAEWLHGRLRQLWGIADPADMSRDELFKARYRGLRVSFGYPACPRLEDQELLFHLLDGEAATGVALTEGYMMDPEASVSALVFH</sequence>
<feature type="non-terminal residue" evidence="4">
    <location>
        <position position="252"/>
    </location>
</feature>
<dbReference type="GO" id="GO:0008705">
    <property type="term" value="F:methionine synthase activity"/>
    <property type="evidence" value="ECO:0007669"/>
    <property type="project" value="InterPro"/>
</dbReference>
<feature type="non-terminal residue" evidence="4">
    <location>
        <position position="1"/>
    </location>
</feature>
<dbReference type="EMBL" id="BARS01041845">
    <property type="protein sequence ID" value="GAG36625.1"/>
    <property type="molecule type" value="Genomic_DNA"/>
</dbReference>
<proteinExistence type="predicted"/>
<gene>
    <name evidence="4" type="ORF">S01H1_63566</name>
</gene>
<dbReference type="InterPro" id="IPR037010">
    <property type="entry name" value="VitB12-dep_Met_synth_activ_sf"/>
</dbReference>
<dbReference type="AlphaFoldDB" id="X0X0U8"/>
<evidence type="ECO:0000313" key="4">
    <source>
        <dbReference type="EMBL" id="GAG36625.1"/>
    </source>
</evidence>
<protein>
    <recommendedName>
        <fullName evidence="3">AdoMet activation domain-containing protein</fullName>
    </recommendedName>
</protein>
<dbReference type="PANTHER" id="PTHR45833:SF1">
    <property type="entry name" value="METHIONINE SYNTHASE"/>
    <property type="match status" value="1"/>
</dbReference>
<keyword evidence="1" id="KW-0479">Metal-binding</keyword>
<dbReference type="GO" id="GO:0046653">
    <property type="term" value="P:tetrahydrofolate metabolic process"/>
    <property type="evidence" value="ECO:0007669"/>
    <property type="project" value="TreeGrafter"/>
</dbReference>
<evidence type="ECO:0000256" key="1">
    <source>
        <dbReference type="ARBA" id="ARBA00022723"/>
    </source>
</evidence>
<reference evidence="4" key="1">
    <citation type="journal article" date="2014" name="Front. Microbiol.">
        <title>High frequency of phylogenetically diverse reductive dehalogenase-homologous genes in deep subseafloor sedimentary metagenomes.</title>
        <authorList>
            <person name="Kawai M."/>
            <person name="Futagami T."/>
            <person name="Toyoda A."/>
            <person name="Takaki Y."/>
            <person name="Nishi S."/>
            <person name="Hori S."/>
            <person name="Arai W."/>
            <person name="Tsubouchi T."/>
            <person name="Morono Y."/>
            <person name="Uchiyama I."/>
            <person name="Ito T."/>
            <person name="Fujiyama A."/>
            <person name="Inagaki F."/>
            <person name="Takami H."/>
        </authorList>
    </citation>
    <scope>NUCLEOTIDE SEQUENCE</scope>
    <source>
        <strain evidence="4">Expedition CK06-06</strain>
    </source>
</reference>
<comment type="caution">
    <text evidence="4">The sequence shown here is derived from an EMBL/GenBank/DDBJ whole genome shotgun (WGS) entry which is preliminary data.</text>
</comment>
<accession>X0X0U8</accession>
<dbReference type="Pfam" id="PF02965">
    <property type="entry name" value="Met_synt_B12"/>
    <property type="match status" value="1"/>
</dbReference>
<evidence type="ECO:0000256" key="2">
    <source>
        <dbReference type="ARBA" id="ARBA00023285"/>
    </source>
</evidence>
<dbReference type="GO" id="GO:0005829">
    <property type="term" value="C:cytosol"/>
    <property type="evidence" value="ECO:0007669"/>
    <property type="project" value="TreeGrafter"/>
</dbReference>
<evidence type="ECO:0000259" key="3">
    <source>
        <dbReference type="PROSITE" id="PS50974"/>
    </source>
</evidence>
<organism evidence="4">
    <name type="scientific">marine sediment metagenome</name>
    <dbReference type="NCBI Taxonomy" id="412755"/>
    <lineage>
        <taxon>unclassified sequences</taxon>
        <taxon>metagenomes</taxon>
        <taxon>ecological metagenomes</taxon>
    </lineage>
</organism>
<dbReference type="Gene3D" id="3.10.196.10">
    <property type="entry name" value="Vitamin B12-dependent methionine synthase, activation domain"/>
    <property type="match status" value="1"/>
</dbReference>
<dbReference type="GO" id="GO:0050667">
    <property type="term" value="P:homocysteine metabolic process"/>
    <property type="evidence" value="ECO:0007669"/>
    <property type="project" value="TreeGrafter"/>
</dbReference>
<dbReference type="SUPFAM" id="SSF56507">
    <property type="entry name" value="Methionine synthase activation domain-like"/>
    <property type="match status" value="1"/>
</dbReference>